<evidence type="ECO:0000256" key="1">
    <source>
        <dbReference type="ARBA" id="ARBA00001933"/>
    </source>
</evidence>
<evidence type="ECO:0000313" key="5">
    <source>
        <dbReference type="EMBL" id="SHN24099.1"/>
    </source>
</evidence>
<dbReference type="Proteomes" id="UP000184513">
    <property type="component" value="Unassembled WGS sequence"/>
</dbReference>
<dbReference type="EMBL" id="FRCY01000013">
    <property type="protein sequence ID" value="SHN24099.1"/>
    <property type="molecule type" value="Genomic_DNA"/>
</dbReference>
<proteinExistence type="predicted"/>
<dbReference type="AlphaFoldDB" id="A0A1M7Q1L9"/>
<evidence type="ECO:0000259" key="4">
    <source>
        <dbReference type="Pfam" id="PF00266"/>
    </source>
</evidence>
<dbReference type="STRING" id="388280.SAMN04488057_11326"/>
<dbReference type="OrthoDB" id="9787096at2"/>
<dbReference type="InterPro" id="IPR015424">
    <property type="entry name" value="PyrdxlP-dep_Trfase"/>
</dbReference>
<dbReference type="GO" id="GO:0004125">
    <property type="term" value="F:L-seryl-tRNA(Sec) selenium transferase activity"/>
    <property type="evidence" value="ECO:0007669"/>
    <property type="project" value="TreeGrafter"/>
</dbReference>
<reference evidence="5 6" key="1">
    <citation type="submission" date="2016-11" db="EMBL/GenBank/DDBJ databases">
        <authorList>
            <person name="Jaros S."/>
            <person name="Januszkiewicz K."/>
            <person name="Wedrychowicz H."/>
        </authorList>
    </citation>
    <scope>NUCLEOTIDE SEQUENCE [LARGE SCALE GENOMIC DNA]</scope>
    <source>
        <strain evidence="5 6">CGMCC 1.6102</strain>
    </source>
</reference>
<sequence>MDRREMIKNLAVLPVGGSLMGMSPLMAGKRSGTAAGPLALDENIYRSLGLEPIINCRGTFTIIGGSIERPEVHQAMAAAAKNFVQYDELAFAIGERLAEITKADFGIITAGCAAAMKHATAACVTGGNPEKLLRIPDLSGFEKTEVIIPRHSRNVYDHAVRNIGVTIVEVSSPEELEQAINPKTAMIYLISGRGSATGQPLSLENIAKIARAMEIPILMDAAAENLTIPCVHFERGATMVAYSGGKAICGPQCAGLLLGRKDLMLSAWQASSPHHGPGRDNKVGKEEMLGMLAAVEAWTTRDHEKEWDTWMDWLNSIADRATKIKGVTHQINQPYDLNNRAPMLQILWDPAILHISGEEVAELFGRTAPRIAVGSRNQDGLTSITISPNQMQPGEADVVADRIYKTLSASRKPADTSMAAPGADLSGKWEVQMEFFSGESTHRWLLEQDGNWLNGTHMSDFADQDLYGTIEGNTVKMRSNFRKPGDSVTFMFTGKLNSGQLSGEVFMGEYLTASFTAKRPDGSPRRERIMVPSGPPLAT</sequence>
<comment type="cofactor">
    <cofactor evidence="1">
        <name>pyridoxal 5'-phosphate</name>
        <dbReference type="ChEBI" id="CHEBI:597326"/>
    </cofactor>
</comment>
<dbReference type="Gene3D" id="3.40.640.10">
    <property type="entry name" value="Type I PLP-dependent aspartate aminotransferase-like (Major domain)"/>
    <property type="match status" value="1"/>
</dbReference>
<dbReference type="Pfam" id="PF00266">
    <property type="entry name" value="Aminotran_5"/>
    <property type="match status" value="1"/>
</dbReference>
<keyword evidence="2" id="KW-0663">Pyridoxal phosphate</keyword>
<keyword evidence="6" id="KW-1185">Reference proteome</keyword>
<name>A0A1M7Q1L9_9BACT</name>
<evidence type="ECO:0000256" key="3">
    <source>
        <dbReference type="SAM" id="MobiDB-lite"/>
    </source>
</evidence>
<dbReference type="InterPro" id="IPR000192">
    <property type="entry name" value="Aminotrans_V_dom"/>
</dbReference>
<dbReference type="PANTHER" id="PTHR32328:SF0">
    <property type="entry name" value="L-SERYL-TRNA(SEC) SELENIUM TRANSFERASE"/>
    <property type="match status" value="1"/>
</dbReference>
<evidence type="ECO:0000256" key="2">
    <source>
        <dbReference type="ARBA" id="ARBA00022898"/>
    </source>
</evidence>
<feature type="domain" description="Aminotransferase class V" evidence="4">
    <location>
        <begin position="170"/>
        <end position="265"/>
    </location>
</feature>
<accession>A0A1M7Q1L9</accession>
<gene>
    <name evidence="5" type="ORF">SAMN04488057_11326</name>
</gene>
<dbReference type="RefSeq" id="WP_073096312.1">
    <property type="nucleotide sequence ID" value="NZ_FRCY01000013.1"/>
</dbReference>
<protein>
    <submittedName>
        <fullName evidence="5">Uncharacterized pyridoxal phosphate-dependent enzyme</fullName>
    </submittedName>
</protein>
<feature type="region of interest" description="Disordered" evidence="3">
    <location>
        <begin position="517"/>
        <end position="539"/>
    </location>
</feature>
<dbReference type="InterPro" id="IPR015421">
    <property type="entry name" value="PyrdxlP-dep_Trfase_major"/>
</dbReference>
<feature type="compositionally biased region" description="Basic and acidic residues" evidence="3">
    <location>
        <begin position="518"/>
        <end position="529"/>
    </location>
</feature>
<dbReference type="SUPFAM" id="SSF53383">
    <property type="entry name" value="PLP-dependent transferases"/>
    <property type="match status" value="1"/>
</dbReference>
<dbReference type="PANTHER" id="PTHR32328">
    <property type="entry name" value="L-SERYL-TRNA(SEC) SELENIUM TRANSFERASE"/>
    <property type="match status" value="1"/>
</dbReference>
<organism evidence="5 6">
    <name type="scientific">Cyclobacterium lianum</name>
    <dbReference type="NCBI Taxonomy" id="388280"/>
    <lineage>
        <taxon>Bacteria</taxon>
        <taxon>Pseudomonadati</taxon>
        <taxon>Bacteroidota</taxon>
        <taxon>Cytophagia</taxon>
        <taxon>Cytophagales</taxon>
        <taxon>Cyclobacteriaceae</taxon>
        <taxon>Cyclobacterium</taxon>
    </lineage>
</organism>
<evidence type="ECO:0000313" key="6">
    <source>
        <dbReference type="Proteomes" id="UP000184513"/>
    </source>
</evidence>